<protein>
    <recommendedName>
        <fullName evidence="1">Heterokaryon incompatibility domain-containing protein</fullName>
    </recommendedName>
</protein>
<name>A0AA35M6N6_9HYPO</name>
<dbReference type="InterPro" id="IPR010730">
    <property type="entry name" value="HET"/>
</dbReference>
<dbReference type="Proteomes" id="UP001160390">
    <property type="component" value="Unassembled WGS sequence"/>
</dbReference>
<feature type="domain" description="Heterokaryon incompatibility" evidence="1">
    <location>
        <begin position="57"/>
        <end position="241"/>
    </location>
</feature>
<keyword evidence="3" id="KW-1185">Reference proteome</keyword>
<dbReference type="PANTHER" id="PTHR24148:SF64">
    <property type="entry name" value="HETEROKARYON INCOMPATIBILITY DOMAIN-CONTAINING PROTEIN"/>
    <property type="match status" value="1"/>
</dbReference>
<sequence length="491" mass="56367">MEELRRNYFTRAREPYPTDLLADEIRLVALLPGKWSDDVRCELFRVSIERPIKHPPYQALSYAWGTPGHRASHIQLNGCEFAVTVNLGKALRLLRDSDEPVVLWVDALCINQQNDEERSSQVAKMREIYSAADQVIIFLGEDSSYRAGKSLRRDPGPCVRFMGHDSDEDLIKQHMRKWASSRSTKHISAPDIFCLIAILSRQIHSPKFSQDIPVHHLGAVFEALRTMLTARWWDRIWVVQEAVVAEHMVVRYGNASMPWKMLANVAIHYQDGVLSKFLDSVSPDDTKVLRLLSRVRDLDHFRQTWRAHIQGLDLLELLRQFSNRNSSDSRDKIFALMGLCDQSQNLIPNYSWDEVTVYVKYLIQMIQQKRSLSPLNGDIGRKSRRDIPSWVPDWNATFDDSDRGRLALADLYDACGGVASTIWVVNDARRIGSCIYGGGWDYDKAISQIQEDMVRLIESLESESQPEAYLPEEVESLLRRFETVAQMGLCK</sequence>
<dbReference type="InterPro" id="IPR052895">
    <property type="entry name" value="HetReg/Transcr_Mod"/>
</dbReference>
<evidence type="ECO:0000313" key="2">
    <source>
        <dbReference type="EMBL" id="CAI6090711.1"/>
    </source>
</evidence>
<dbReference type="AlphaFoldDB" id="A0AA35M6N6"/>
<organism evidence="2 3">
    <name type="scientific">Clonostachys chloroleuca</name>
    <dbReference type="NCBI Taxonomy" id="1926264"/>
    <lineage>
        <taxon>Eukaryota</taxon>
        <taxon>Fungi</taxon>
        <taxon>Dikarya</taxon>
        <taxon>Ascomycota</taxon>
        <taxon>Pezizomycotina</taxon>
        <taxon>Sordariomycetes</taxon>
        <taxon>Hypocreomycetidae</taxon>
        <taxon>Hypocreales</taxon>
        <taxon>Bionectriaceae</taxon>
        <taxon>Clonostachys</taxon>
    </lineage>
</organism>
<reference evidence="2" key="1">
    <citation type="submission" date="2023-01" db="EMBL/GenBank/DDBJ databases">
        <authorList>
            <person name="Piombo E."/>
        </authorList>
    </citation>
    <scope>NUCLEOTIDE SEQUENCE</scope>
</reference>
<evidence type="ECO:0000313" key="3">
    <source>
        <dbReference type="Proteomes" id="UP001160390"/>
    </source>
</evidence>
<accession>A0AA35M6N6</accession>
<dbReference type="Pfam" id="PF06985">
    <property type="entry name" value="HET"/>
    <property type="match status" value="1"/>
</dbReference>
<gene>
    <name evidence="2" type="ORF">CCHLO57077_00018732</name>
</gene>
<dbReference type="EMBL" id="CABFNP030001034">
    <property type="protein sequence ID" value="CAI6090711.1"/>
    <property type="molecule type" value="Genomic_DNA"/>
</dbReference>
<proteinExistence type="predicted"/>
<evidence type="ECO:0000259" key="1">
    <source>
        <dbReference type="Pfam" id="PF06985"/>
    </source>
</evidence>
<comment type="caution">
    <text evidence="2">The sequence shown here is derived from an EMBL/GenBank/DDBJ whole genome shotgun (WGS) entry which is preliminary data.</text>
</comment>
<dbReference type="PANTHER" id="PTHR24148">
    <property type="entry name" value="ANKYRIN REPEAT DOMAIN-CONTAINING PROTEIN 39 HOMOLOG-RELATED"/>
    <property type="match status" value="1"/>
</dbReference>